<dbReference type="KEGG" id="rgi:RGI145_21690"/>
<name>A0A1L7AMA5_9PROT</name>
<dbReference type="EMBL" id="CP015584">
    <property type="protein sequence ID" value="APT59915.1"/>
    <property type="molecule type" value="Genomic_DNA"/>
</dbReference>
<gene>
    <name evidence="2" type="ORF">RGI145_21690</name>
</gene>
<feature type="chain" id="PRO_5009871216" description="DUF5666 domain-containing protein" evidence="1">
    <location>
        <begin position="27"/>
        <end position="521"/>
    </location>
</feature>
<protein>
    <recommendedName>
        <fullName evidence="4">DUF5666 domain-containing protein</fullName>
    </recommendedName>
</protein>
<evidence type="ECO:0008006" key="4">
    <source>
        <dbReference type="Google" id="ProtNLM"/>
    </source>
</evidence>
<sequence length="521" mass="54299">MRVPTGLRAASRHFLTMVLLGGAGFAGVPAAAQTTSFTLIGHIEAFSLANATDPLSEATMTVRGIAVTLPRNLLITMPGRYLTASDLFRGPGLGATVRGQSGLALRDTRSAAEQARFVPFEAEVIGNQVGARHIAGVVRISQGALHAGAGYIQSIDPQTGEMRVGIHGGTGGVRVRLNDPTGIFGPPSTGLDARFAVDDGNAPVHARTGFPVCLRAGQNAQRCQVVNRPAGNPHRFTCGTIPAVADALAVACDPRLPVALQPGDHVTYVGMIVADLQNPDPAKRGYVIAAHGLDAELGIYTSPGVDPAYLFVEEAIQGTKGEPFPDIAQEETTRFRIVGFTTDPSRNVEVWLVDSDRARPASPPLPSGAVPPPPVMGASMTGPVGLTPSNGPQLGRFRNTWPAKDNARAVRRDVLVRIVGGQNNTGWGSNGLGLAFGTYTAPIGEYIYPEATLFGVGRLPPLAPPVPFENFCFLTLGGGRYQPPGGGSSIPLGPLAPFPSSGRGTQSQLIGNGLQRACDGQ</sequence>
<dbReference type="Proteomes" id="UP000185494">
    <property type="component" value="Chromosome 2"/>
</dbReference>
<dbReference type="STRING" id="257708.RGI145_21690"/>
<keyword evidence="1" id="KW-0732">Signal</keyword>
<evidence type="ECO:0000313" key="3">
    <source>
        <dbReference type="Proteomes" id="UP000185494"/>
    </source>
</evidence>
<evidence type="ECO:0000256" key="1">
    <source>
        <dbReference type="SAM" id="SignalP"/>
    </source>
</evidence>
<feature type="signal peptide" evidence="1">
    <location>
        <begin position="1"/>
        <end position="26"/>
    </location>
</feature>
<reference evidence="2 3" key="1">
    <citation type="submission" date="2016-05" db="EMBL/GenBank/DDBJ databases">
        <title>Complete Genome and Methylome Analysis of Psychrotrophic Bacterial Isolates from Antarctic Lake Untersee.</title>
        <authorList>
            <person name="Fomenkov A."/>
            <person name="Akimov V.N."/>
            <person name="Vasilyeva L.V."/>
            <person name="Andersen D."/>
            <person name="Vincze T."/>
            <person name="Roberts R.J."/>
        </authorList>
    </citation>
    <scope>NUCLEOTIDE SEQUENCE [LARGE SCALE GENOMIC DNA]</scope>
    <source>
        <strain evidence="2 3">U14-5</strain>
    </source>
</reference>
<dbReference type="RefSeq" id="WP_075800626.1">
    <property type="nucleotide sequence ID" value="NZ_CP015584.1"/>
</dbReference>
<proteinExistence type="predicted"/>
<dbReference type="AlphaFoldDB" id="A0A1L7AMA5"/>
<organism evidence="2 3">
    <name type="scientific">Roseomonas gilardii</name>
    <dbReference type="NCBI Taxonomy" id="257708"/>
    <lineage>
        <taxon>Bacteria</taxon>
        <taxon>Pseudomonadati</taxon>
        <taxon>Pseudomonadota</taxon>
        <taxon>Alphaproteobacteria</taxon>
        <taxon>Acetobacterales</taxon>
        <taxon>Roseomonadaceae</taxon>
        <taxon>Roseomonas</taxon>
    </lineage>
</organism>
<evidence type="ECO:0000313" key="2">
    <source>
        <dbReference type="EMBL" id="APT59915.1"/>
    </source>
</evidence>
<accession>A0A1L7AMA5</accession>